<dbReference type="GO" id="GO:0004523">
    <property type="term" value="F:RNA-DNA hybrid ribonuclease activity"/>
    <property type="evidence" value="ECO:0007669"/>
    <property type="project" value="InterPro"/>
</dbReference>
<dbReference type="InterPro" id="IPR026960">
    <property type="entry name" value="RVT-Znf"/>
</dbReference>
<dbReference type="Pfam" id="PF00078">
    <property type="entry name" value="RVT_1"/>
    <property type="match status" value="1"/>
</dbReference>
<feature type="domain" description="Reverse transcriptase" evidence="1">
    <location>
        <begin position="337"/>
        <end position="619"/>
    </location>
</feature>
<dbReference type="Gene3D" id="3.60.10.10">
    <property type="entry name" value="Endonuclease/exonuclease/phosphatase"/>
    <property type="match status" value="1"/>
</dbReference>
<dbReference type="CDD" id="cd01650">
    <property type="entry name" value="RT_nLTR_like"/>
    <property type="match status" value="1"/>
</dbReference>
<dbReference type="PANTHER" id="PTHR33116">
    <property type="entry name" value="REVERSE TRANSCRIPTASE ZINC-BINDING DOMAIN-CONTAINING PROTEIN-RELATED-RELATED"/>
    <property type="match status" value="1"/>
</dbReference>
<dbReference type="SUPFAM" id="SSF53098">
    <property type="entry name" value="Ribonuclease H-like"/>
    <property type="match status" value="1"/>
</dbReference>
<dbReference type="EMBL" id="DP000011">
    <property type="protein sequence ID" value="ABA98898.1"/>
    <property type="molecule type" value="Genomic_DNA"/>
</dbReference>
<dbReference type="Gene3D" id="3.30.420.10">
    <property type="entry name" value="Ribonuclease H-like superfamily/Ribonuclease H"/>
    <property type="match status" value="1"/>
</dbReference>
<dbReference type="Pfam" id="PF13456">
    <property type="entry name" value="RVT_3"/>
    <property type="match status" value="1"/>
</dbReference>
<dbReference type="InterPro" id="IPR002156">
    <property type="entry name" value="RNaseH_domain"/>
</dbReference>
<reference evidence="2" key="1">
    <citation type="journal article" date="2005" name="BMC Biol.">
        <title>The sequence of rice chromosomes 11 and 12, rich in disease resistance genes and recent gene duplications.</title>
        <authorList>
            <consortium name="The rice chromosomes 11 and 12 sequencing consortia"/>
        </authorList>
    </citation>
    <scope>NUCLEOTIDE SEQUENCE [LARGE SCALE GENOMIC DNA]</scope>
</reference>
<dbReference type="Pfam" id="PF13966">
    <property type="entry name" value="zf-RVT"/>
    <property type="match status" value="1"/>
</dbReference>
<reference evidence="2" key="3">
    <citation type="submission" date="2006-01" db="EMBL/GenBank/DDBJ databases">
        <authorList>
            <person name="Buell R."/>
        </authorList>
    </citation>
    <scope>NUCLEOTIDE SEQUENCE</scope>
</reference>
<organism evidence="2">
    <name type="scientific">Oryza sativa subsp. japonica</name>
    <name type="common">Rice</name>
    <dbReference type="NCBI Taxonomy" id="39947"/>
    <lineage>
        <taxon>Eukaryota</taxon>
        <taxon>Viridiplantae</taxon>
        <taxon>Streptophyta</taxon>
        <taxon>Embryophyta</taxon>
        <taxon>Tracheophyta</taxon>
        <taxon>Spermatophyta</taxon>
        <taxon>Magnoliopsida</taxon>
        <taxon>Liliopsida</taxon>
        <taxon>Poales</taxon>
        <taxon>Poaceae</taxon>
        <taxon>BOP clade</taxon>
        <taxon>Oryzoideae</taxon>
        <taxon>Oryzeae</taxon>
        <taxon>Oryzinae</taxon>
        <taxon>Oryza</taxon>
        <taxon>Oryza sativa</taxon>
    </lineage>
</organism>
<dbReference type="SUPFAM" id="SSF56672">
    <property type="entry name" value="DNA/RNA polymerases"/>
    <property type="match status" value="1"/>
</dbReference>
<proteinExistence type="predicted"/>
<dbReference type="InterPro" id="IPR036397">
    <property type="entry name" value="RNaseH_sf"/>
</dbReference>
<dbReference type="InterPro" id="IPR000477">
    <property type="entry name" value="RT_dom"/>
</dbReference>
<dbReference type="InterPro" id="IPR012337">
    <property type="entry name" value="RNaseH-like_sf"/>
</dbReference>
<sequence>MWSLINSIRQFSNLPWLVLGDFNEALWQFEHFSVRQRNETQMQSFRDVLQTCDLHALGFSGVPYTYDNRREGRNNIRVRLDRALADNDWREMFGNARVSHLTSTRSDHCPISVCFSPEDCRPFHTKCLHYEICWEREPSLQEVITDAWSEGVSKSDLGEISTALHRVMTRLHSWSKVKVKNVGKELEKARKRLTSLLVSDAESSLVRQALDHLNELLYREEMLWLQRSRINWLKEGDRNTRFFHSKGVWRAKKNKISALRDASGTVHHLTNVMEQMATDYFKTLFSADPNLDHSRVTTLIQEKIGPLKAPGPDGFPARFFQRNWGLLKEEVVKAVKEFFNTGVMPAGVNETAIVLIPKVDQPIELRDYRPISLCNVLYKVVSKCLVNRLRPILDELISPNQSAFVPGRMITDNALIAFECFHSIQKNKKLSSATCAYKLDLSKAYDRVDWKFLEQSMYKLGFAHCWVNWIMSCITSVRYSVKFNGTLLSTFAPSRGLRQGDPLSPFLFLFVVDGLSLLLEERVAQGALSPVHICRRAPGISNLLFTDDTLLFFKATSEQANVVMNVLADYAWCTGQLINQEKCSIMFGEASPPDVQESVRSVLQVGSTSFDDKYLGFPTPEGRMNKGKFQSLQEKLCKRIMQWGENFLSSGGKEILIKAVLQAITVYVMGIFKLPDSICDELTKLTRNFWWGSEKGKRKAHWKSWDCITKPKHCGGLGFRDFRLFNQALLARQAWRLIENPHSLSIKIWRDPWLPRDFSRRPITPKGNCRLKWVADLLDQNGSWDRDVISQLFWPLDGEIIKSIRLSSRQDEDFIAWYPDKMGQFSIRSAYMLAVQLANAGESSSSSGNDTKKVWNHVWKCNIPQKVKVFSWRAISNCLPTMVNKKKRNPELSDVCSFCGLEPEDVAHALWRCPHARRYWDLMSSEMQVQRILYGSGEGSDWILDFLESISEDDRPVFLMSLWRIWYTRNEITHDKAAPPVEVSKRFVRSYVNSLKEIKARPNANLGSGKHVIGEDRPKCKKQSVLAKWEKPPSGWMKLNVDGSYQEDNIGEISAILRNSTGDVIFAACGFVEQCQSALEAEILACKEGIGLALQWTLLPIIIESDCAEALQLILSEGKLRSVNKFLVREIQGMVKGAREMKLKKVNRNCNHISHVLANKGRCESLMDFWPDGSCNFISEVMSMDSYG</sequence>
<dbReference type="GO" id="GO:0003676">
    <property type="term" value="F:nucleic acid binding"/>
    <property type="evidence" value="ECO:0007669"/>
    <property type="project" value="InterPro"/>
</dbReference>
<dbReference type="InterPro" id="IPR043502">
    <property type="entry name" value="DNA/RNA_pol_sf"/>
</dbReference>
<protein>
    <submittedName>
        <fullName evidence="2">Retrotransposon protein, putative, unclassified</fullName>
    </submittedName>
</protein>
<dbReference type="AlphaFoldDB" id="Q2QNX8"/>
<dbReference type="PROSITE" id="PS50878">
    <property type="entry name" value="RT_POL"/>
    <property type="match status" value="1"/>
</dbReference>
<dbReference type="PANTHER" id="PTHR33116:SF86">
    <property type="entry name" value="REVERSE TRANSCRIPTASE DOMAIN-CONTAINING PROTEIN"/>
    <property type="match status" value="1"/>
</dbReference>
<name>Q2QNX8_ORYSJ</name>
<accession>Q2QNX8</accession>
<dbReference type="InterPro" id="IPR036691">
    <property type="entry name" value="Endo/exonu/phosph_ase_sf"/>
</dbReference>
<dbReference type="InterPro" id="IPR044730">
    <property type="entry name" value="RNase_H-like_dom_plant"/>
</dbReference>
<dbReference type="SUPFAM" id="SSF56219">
    <property type="entry name" value="DNase I-like"/>
    <property type="match status" value="1"/>
</dbReference>
<evidence type="ECO:0000259" key="1">
    <source>
        <dbReference type="PROSITE" id="PS50878"/>
    </source>
</evidence>
<gene>
    <name evidence="2" type="ordered locus">LOC_Os12g36390</name>
</gene>
<evidence type="ECO:0000313" key="2">
    <source>
        <dbReference type="EMBL" id="ABA98898.1"/>
    </source>
</evidence>
<dbReference type="CDD" id="cd06222">
    <property type="entry name" value="RNase_H_like"/>
    <property type="match status" value="1"/>
</dbReference>
<reference evidence="2" key="2">
    <citation type="submission" date="2005-04" db="EMBL/GenBank/DDBJ databases">
        <authorList>
            <person name="Buell C.R."/>
            <person name="Wing R.A."/>
            <person name="McCombie W.A."/>
            <person name="Ouyang S."/>
        </authorList>
    </citation>
    <scope>NUCLEOTIDE SEQUENCE</scope>
</reference>